<organism evidence="3 4">
    <name type="scientific">Peribacillus deserti</name>
    <dbReference type="NCBI Taxonomy" id="673318"/>
    <lineage>
        <taxon>Bacteria</taxon>
        <taxon>Bacillati</taxon>
        <taxon>Bacillota</taxon>
        <taxon>Bacilli</taxon>
        <taxon>Bacillales</taxon>
        <taxon>Bacillaceae</taxon>
        <taxon>Peribacillus</taxon>
    </lineage>
</organism>
<feature type="transmembrane region" description="Helical" evidence="1">
    <location>
        <begin position="184"/>
        <end position="208"/>
    </location>
</feature>
<dbReference type="PANTHER" id="PTHR39430:SF1">
    <property type="entry name" value="PROTEASE"/>
    <property type="match status" value="1"/>
</dbReference>
<feature type="transmembrane region" description="Helical" evidence="1">
    <location>
        <begin position="24"/>
        <end position="48"/>
    </location>
</feature>
<keyword evidence="1" id="KW-0812">Transmembrane</keyword>
<keyword evidence="1" id="KW-0472">Membrane</keyword>
<dbReference type="GO" id="GO:0004175">
    <property type="term" value="F:endopeptidase activity"/>
    <property type="evidence" value="ECO:0007669"/>
    <property type="project" value="UniProtKB-ARBA"/>
</dbReference>
<proteinExistence type="predicted"/>
<feature type="transmembrane region" description="Helical" evidence="1">
    <location>
        <begin position="93"/>
        <end position="109"/>
    </location>
</feature>
<evidence type="ECO:0000313" key="3">
    <source>
        <dbReference type="EMBL" id="PLT29340.1"/>
    </source>
</evidence>
<dbReference type="Proteomes" id="UP000234748">
    <property type="component" value="Unassembled WGS sequence"/>
</dbReference>
<keyword evidence="1" id="KW-1133">Transmembrane helix</keyword>
<gene>
    <name evidence="3" type="ORF">CUU66_13555</name>
</gene>
<sequence length="241" mass="27100">MTKVSKWKALFGPITPDIYARNDILAGIGITSFAMMGIFVASIILGLVEITNVGFHPSTFAYYTGLTLLSSGYEELVFRCILLFILVKVFRKPWFAILITSIYFGYVHLNNDHATVLSAFSNGLGGVMYGLAFIYTRKIWLPWALHFAWNYVQAPILGFPLSGFKVEGILKLKLLDDSWLSGGLYGPEGGIVGIAFRFIVITLIVLWIRKSRGGLKYNFNQSYNLQANFKESHYISRNNQV</sequence>
<feature type="domain" description="CAAX prenyl protease 2/Lysostaphin resistance protein A-like" evidence="2">
    <location>
        <begin position="60"/>
        <end position="152"/>
    </location>
</feature>
<dbReference type="AlphaFoldDB" id="A0A2N5M4Q7"/>
<dbReference type="Pfam" id="PF02517">
    <property type="entry name" value="Rce1-like"/>
    <property type="match status" value="1"/>
</dbReference>
<evidence type="ECO:0000259" key="2">
    <source>
        <dbReference type="Pfam" id="PF02517"/>
    </source>
</evidence>
<comment type="caution">
    <text evidence="3">The sequence shown here is derived from an EMBL/GenBank/DDBJ whole genome shotgun (WGS) entry which is preliminary data.</text>
</comment>
<protein>
    <recommendedName>
        <fullName evidence="2">CAAX prenyl protease 2/Lysostaphin resistance protein A-like domain-containing protein</fullName>
    </recommendedName>
</protein>
<feature type="transmembrane region" description="Helical" evidence="1">
    <location>
        <begin position="60"/>
        <end position="86"/>
    </location>
</feature>
<name>A0A2N5M4Q7_9BACI</name>
<evidence type="ECO:0000313" key="4">
    <source>
        <dbReference type="Proteomes" id="UP000234748"/>
    </source>
</evidence>
<dbReference type="InterPro" id="IPR003675">
    <property type="entry name" value="Rce1/LyrA-like_dom"/>
</dbReference>
<dbReference type="GO" id="GO:0080120">
    <property type="term" value="P:CAAX-box protein maturation"/>
    <property type="evidence" value="ECO:0007669"/>
    <property type="project" value="UniProtKB-ARBA"/>
</dbReference>
<feature type="transmembrane region" description="Helical" evidence="1">
    <location>
        <begin position="115"/>
        <end position="135"/>
    </location>
</feature>
<dbReference type="EMBL" id="PGUY01000042">
    <property type="protein sequence ID" value="PLT29340.1"/>
    <property type="molecule type" value="Genomic_DNA"/>
</dbReference>
<keyword evidence="4" id="KW-1185">Reference proteome</keyword>
<dbReference type="PANTHER" id="PTHR39430">
    <property type="entry name" value="MEMBRANE-ASSOCIATED PROTEASE-RELATED"/>
    <property type="match status" value="1"/>
</dbReference>
<reference evidence="3 4" key="1">
    <citation type="submission" date="2017-11" db="EMBL/GenBank/DDBJ databases">
        <title>Comparitive Functional Genomics of Dry Heat Resistant strains isolated from the Viking Spacecraft.</title>
        <authorList>
            <person name="Seuylemezian A."/>
            <person name="Cooper K."/>
            <person name="Vaishampayan P."/>
        </authorList>
    </citation>
    <scope>NUCLEOTIDE SEQUENCE [LARGE SCALE GENOMIC DNA]</scope>
    <source>
        <strain evidence="3 4">V1-29</strain>
    </source>
</reference>
<evidence type="ECO:0000256" key="1">
    <source>
        <dbReference type="SAM" id="Phobius"/>
    </source>
</evidence>
<dbReference type="RefSeq" id="WP_101643060.1">
    <property type="nucleotide sequence ID" value="NZ_PGUY01000042.1"/>
</dbReference>
<dbReference type="OrthoDB" id="324900at2"/>
<accession>A0A2N5M4Q7</accession>
<feature type="transmembrane region" description="Helical" evidence="1">
    <location>
        <begin position="147"/>
        <end position="164"/>
    </location>
</feature>